<protein>
    <submittedName>
        <fullName evidence="2">Cyclic nucleotide-binding protein</fullName>
    </submittedName>
</protein>
<accession>A0ABY1RZ37</accession>
<dbReference type="SMART" id="SM00100">
    <property type="entry name" value="cNMP"/>
    <property type="match status" value="1"/>
</dbReference>
<dbReference type="InterPro" id="IPR000595">
    <property type="entry name" value="cNMP-bd_dom"/>
</dbReference>
<dbReference type="InterPro" id="IPR014710">
    <property type="entry name" value="RmlC-like_jellyroll"/>
</dbReference>
<comment type="caution">
    <text evidence="2">The sequence shown here is derived from an EMBL/GenBank/DDBJ whole genome shotgun (WGS) entry which is preliminary data.</text>
</comment>
<proteinExistence type="predicted"/>
<name>A0ABY1RZ37_9GAMM</name>
<dbReference type="Pfam" id="PF00027">
    <property type="entry name" value="cNMP_binding"/>
    <property type="match status" value="1"/>
</dbReference>
<gene>
    <name evidence="2" type="ORF">SAMN04487964_104106</name>
</gene>
<dbReference type="InterPro" id="IPR018490">
    <property type="entry name" value="cNMP-bd_dom_sf"/>
</dbReference>
<dbReference type="RefSeq" id="WP_239039652.1">
    <property type="nucleotide sequence ID" value="NZ_BAAAEY010000001.1"/>
</dbReference>
<dbReference type="Gene3D" id="2.60.120.10">
    <property type="entry name" value="Jelly Rolls"/>
    <property type="match status" value="1"/>
</dbReference>
<feature type="domain" description="Cyclic nucleotide-binding" evidence="1">
    <location>
        <begin position="16"/>
        <end position="120"/>
    </location>
</feature>
<dbReference type="Proteomes" id="UP001159257">
    <property type="component" value="Unassembled WGS sequence"/>
</dbReference>
<organism evidence="2 3">
    <name type="scientific">Marinobacterium sediminicola</name>
    <dbReference type="NCBI Taxonomy" id="518898"/>
    <lineage>
        <taxon>Bacteria</taxon>
        <taxon>Pseudomonadati</taxon>
        <taxon>Pseudomonadota</taxon>
        <taxon>Gammaproteobacteria</taxon>
        <taxon>Oceanospirillales</taxon>
        <taxon>Oceanospirillaceae</taxon>
        <taxon>Marinobacterium</taxon>
    </lineage>
</organism>
<dbReference type="SUPFAM" id="SSF51206">
    <property type="entry name" value="cAMP-binding domain-like"/>
    <property type="match status" value="1"/>
</dbReference>
<dbReference type="PROSITE" id="PS50042">
    <property type="entry name" value="CNMP_BINDING_3"/>
    <property type="match status" value="1"/>
</dbReference>
<evidence type="ECO:0000259" key="1">
    <source>
        <dbReference type="PROSITE" id="PS50042"/>
    </source>
</evidence>
<evidence type="ECO:0000313" key="2">
    <source>
        <dbReference type="EMBL" id="SMR73444.1"/>
    </source>
</evidence>
<dbReference type="EMBL" id="FXWV01000004">
    <property type="protein sequence ID" value="SMR73444.1"/>
    <property type="molecule type" value="Genomic_DNA"/>
</dbReference>
<evidence type="ECO:0000313" key="3">
    <source>
        <dbReference type="Proteomes" id="UP001159257"/>
    </source>
</evidence>
<dbReference type="CDD" id="cd00038">
    <property type="entry name" value="CAP_ED"/>
    <property type="match status" value="1"/>
</dbReference>
<reference evidence="2 3" key="1">
    <citation type="submission" date="2017-05" db="EMBL/GenBank/DDBJ databases">
        <authorList>
            <person name="Varghese N."/>
            <person name="Submissions S."/>
        </authorList>
    </citation>
    <scope>NUCLEOTIDE SEQUENCE [LARGE SCALE GENOMIC DNA]</scope>
    <source>
        <strain evidence="2 3">CGMCC 1.7287</strain>
    </source>
</reference>
<sequence>MFEARGFEFLRQAMDAYSPLSDSTWQALVSFCRYRQLARHQMLCRAGEIPRSFAFVCKGLFRVFALDDKGHEYNKNFFTEGQFPGSMTALLRNLPSRHSLQALEDSAIIEIDFGRFRELLYCSKDLKLFQIHYLEANWLLAKDERETQLVQQDAAERYMRFLVERPDLAERLPQYHIASHLGITPTQLSRIRKKV</sequence>
<keyword evidence="3" id="KW-1185">Reference proteome</keyword>